<organism evidence="1 2">
    <name type="scientific">Mangrovihabitans endophyticus</name>
    <dbReference type="NCBI Taxonomy" id="1751298"/>
    <lineage>
        <taxon>Bacteria</taxon>
        <taxon>Bacillati</taxon>
        <taxon>Actinomycetota</taxon>
        <taxon>Actinomycetes</taxon>
        <taxon>Micromonosporales</taxon>
        <taxon>Micromonosporaceae</taxon>
        <taxon>Mangrovihabitans</taxon>
    </lineage>
</organism>
<proteinExistence type="predicted"/>
<sequence>MTANEAEIDLDGCLVIVEGSARLRWRRRETGRWQMTGVWPDAVERDRVCARIDAGDPVLVILGGPVSTAVFRDECDGSAPGPDPLDVTVDVLDWLPGPLRARGLEFLAASSGVLAARPRLLVLGLLLDDATGALRFARRTSPQPLWPRHLREVVAHLFAAPATNAHLDAPVPAA</sequence>
<accession>A0A8J3BX82</accession>
<dbReference type="RefSeq" id="WP_189078950.1">
    <property type="nucleotide sequence ID" value="NZ_BMMX01000006.1"/>
</dbReference>
<evidence type="ECO:0000313" key="2">
    <source>
        <dbReference type="Proteomes" id="UP000656042"/>
    </source>
</evidence>
<reference evidence="1" key="2">
    <citation type="submission" date="2020-09" db="EMBL/GenBank/DDBJ databases">
        <authorList>
            <person name="Sun Q."/>
            <person name="Zhou Y."/>
        </authorList>
    </citation>
    <scope>NUCLEOTIDE SEQUENCE</scope>
    <source>
        <strain evidence="1">CGMCC 4.7299</strain>
    </source>
</reference>
<dbReference type="AlphaFoldDB" id="A0A8J3BX82"/>
<reference evidence="1" key="1">
    <citation type="journal article" date="2014" name="Int. J. Syst. Evol. Microbiol.">
        <title>Complete genome sequence of Corynebacterium casei LMG S-19264T (=DSM 44701T), isolated from a smear-ripened cheese.</title>
        <authorList>
            <consortium name="US DOE Joint Genome Institute (JGI-PGF)"/>
            <person name="Walter F."/>
            <person name="Albersmeier A."/>
            <person name="Kalinowski J."/>
            <person name="Ruckert C."/>
        </authorList>
    </citation>
    <scope>NUCLEOTIDE SEQUENCE</scope>
    <source>
        <strain evidence="1">CGMCC 4.7299</strain>
    </source>
</reference>
<gene>
    <name evidence="1" type="ORF">GCM10012284_21020</name>
</gene>
<dbReference type="Proteomes" id="UP000656042">
    <property type="component" value="Unassembled WGS sequence"/>
</dbReference>
<keyword evidence="2" id="KW-1185">Reference proteome</keyword>
<comment type="caution">
    <text evidence="1">The sequence shown here is derived from an EMBL/GenBank/DDBJ whole genome shotgun (WGS) entry which is preliminary data.</text>
</comment>
<name>A0A8J3BX82_9ACTN</name>
<protein>
    <submittedName>
        <fullName evidence="1">Uncharacterized protein</fullName>
    </submittedName>
</protein>
<dbReference type="EMBL" id="BMMX01000006">
    <property type="protein sequence ID" value="GGK86667.1"/>
    <property type="molecule type" value="Genomic_DNA"/>
</dbReference>
<evidence type="ECO:0000313" key="1">
    <source>
        <dbReference type="EMBL" id="GGK86667.1"/>
    </source>
</evidence>